<feature type="transmembrane region" description="Helical" evidence="1">
    <location>
        <begin position="587"/>
        <end position="607"/>
    </location>
</feature>
<feature type="transmembrane region" description="Helical" evidence="1">
    <location>
        <begin position="559"/>
        <end position="581"/>
    </location>
</feature>
<keyword evidence="3" id="KW-1185">Reference proteome</keyword>
<feature type="transmembrane region" description="Helical" evidence="1">
    <location>
        <begin position="627"/>
        <end position="653"/>
    </location>
</feature>
<feature type="transmembrane region" description="Helical" evidence="1">
    <location>
        <begin position="659"/>
        <end position="683"/>
    </location>
</feature>
<feature type="transmembrane region" description="Helical" evidence="1">
    <location>
        <begin position="220"/>
        <end position="241"/>
    </location>
</feature>
<dbReference type="InterPro" id="IPR050545">
    <property type="entry name" value="Mycobact_MmpL"/>
</dbReference>
<gene>
    <name evidence="2" type="ordered locus">Sulku_1646</name>
</gene>
<dbReference type="EMBL" id="CP002355">
    <property type="protein sequence ID" value="ADR34307.1"/>
    <property type="molecule type" value="Genomic_DNA"/>
</dbReference>
<name>E4U0J0_SULKY</name>
<dbReference type="KEGG" id="sku:Sulku_1646"/>
<feature type="transmembrane region" description="Helical" evidence="1">
    <location>
        <begin position="20"/>
        <end position="37"/>
    </location>
</feature>
<dbReference type="Proteomes" id="UP000008721">
    <property type="component" value="Chromosome"/>
</dbReference>
<dbReference type="eggNOG" id="COG1033">
    <property type="taxonomic scope" value="Bacteria"/>
</dbReference>
<dbReference type="PANTHER" id="PTHR33406:SF13">
    <property type="entry name" value="MEMBRANE PROTEIN YDFJ"/>
    <property type="match status" value="1"/>
</dbReference>
<evidence type="ECO:0008006" key="4">
    <source>
        <dbReference type="Google" id="ProtNLM"/>
    </source>
</evidence>
<keyword evidence="1" id="KW-1133">Transmembrane helix</keyword>
<dbReference type="STRING" id="709032.Sulku_1646"/>
<dbReference type="AlphaFoldDB" id="E4U0J0"/>
<evidence type="ECO:0000313" key="3">
    <source>
        <dbReference type="Proteomes" id="UP000008721"/>
    </source>
</evidence>
<keyword evidence="1" id="KW-0812">Transmembrane</keyword>
<dbReference type="HOGENOM" id="CLU_396333_0_0_7"/>
<keyword evidence="1" id="KW-0472">Membrane</keyword>
<feature type="transmembrane region" description="Helical" evidence="1">
    <location>
        <begin position="530"/>
        <end position="552"/>
    </location>
</feature>
<feature type="transmembrane region" description="Helical" evidence="1">
    <location>
        <begin position="247"/>
        <end position="269"/>
    </location>
</feature>
<feature type="transmembrane region" description="Helical" evidence="1">
    <location>
        <begin position="322"/>
        <end position="346"/>
    </location>
</feature>
<proteinExistence type="predicted"/>
<dbReference type="Gene3D" id="1.20.1640.10">
    <property type="entry name" value="Multidrug efflux transporter AcrB transmembrane domain"/>
    <property type="match status" value="2"/>
</dbReference>
<feature type="transmembrane region" description="Helical" evidence="1">
    <location>
        <begin position="194"/>
        <end position="213"/>
    </location>
</feature>
<feature type="transmembrane region" description="Helical" evidence="1">
    <location>
        <begin position="290"/>
        <end position="310"/>
    </location>
</feature>
<dbReference type="SUPFAM" id="SSF82866">
    <property type="entry name" value="Multidrug efflux transporter AcrB transmembrane domain"/>
    <property type="match status" value="2"/>
</dbReference>
<organism evidence="2 3">
    <name type="scientific">Sulfuricurvum kujiense (strain ATCC BAA-921 / DSM 16994 / JCM 11577 / YK-1)</name>
    <dbReference type="NCBI Taxonomy" id="709032"/>
    <lineage>
        <taxon>Bacteria</taxon>
        <taxon>Pseudomonadati</taxon>
        <taxon>Campylobacterota</taxon>
        <taxon>Epsilonproteobacteria</taxon>
        <taxon>Campylobacterales</taxon>
        <taxon>Sulfurimonadaceae</taxon>
        <taxon>Sulfuricurvum</taxon>
    </lineage>
</organism>
<dbReference type="GO" id="GO:0005886">
    <property type="term" value="C:plasma membrane"/>
    <property type="evidence" value="ECO:0007669"/>
    <property type="project" value="TreeGrafter"/>
</dbReference>
<dbReference type="PANTHER" id="PTHR33406">
    <property type="entry name" value="MEMBRANE PROTEIN MJ1562-RELATED"/>
    <property type="match status" value="1"/>
</dbReference>
<evidence type="ECO:0000256" key="1">
    <source>
        <dbReference type="SAM" id="Phobius"/>
    </source>
</evidence>
<accession>E4U0J0</accession>
<sequence length="695" mass="79926">MYYHTPDTSRYIRFIRRFRMLIITVFIALSAFAFNFLKPELISSDTVFWLSESKQLEKNHKQSYSATYLGHLRVDIPEFNTQSKHSLQSLQTELEHLEGVERVESLFSAYMIFNDRTSDESALVKALPIAQMPPEKIISFVKTLPDPYRPFVNNNFHRFHFIIHAKTPIQVDHLKIPYEYTYSEPQVEAKLSHYLWYIGIIILVVMGMSYIVFKNFIAGFAAISVTLITLIWTFTLIYLLIGTKQIHIAMSLMVVSIAIGHYLYFYYRWHVSQFKNDPNRALEKSINRNLLPAFWTLPVLLISLGSLLFADSPIVTMMSLSLMLSSIIAYAVSIVFLPALLSYFSVSSPKIYLARTCYWFANQEVHYNPKLLRKFMFFSLLILLFIGVRLYISPNLFARDVSYETMTLKVPFKEIDLEMLQKIETFENDLKSHNSGIVKVNSINTILKQLNLANAPKNPLDEQRLLQALFFLELYDLEKSYMDQDSLNITITLKNADQSAIIRYLESYKGLPIYLTDINSLSQSSKMEKMLLLFSSLVSALLIIALVMGIIFRSVAIGWVGFAANALPIIWFILFMILFKFELTIEALIAMTISVGLTSDTIIHFGYKYFRSRYFGRTRKHALEIMFFYAAVPAIISATVLMIVFALLIFTQLQSLQLIGAYGAVLMFISLLSDLFILPVLLLSVDKAKMTTNAH</sequence>
<feature type="transmembrane region" description="Helical" evidence="1">
    <location>
        <begin position="375"/>
        <end position="392"/>
    </location>
</feature>
<reference evidence="2 3" key="1">
    <citation type="journal article" date="2012" name="Stand. Genomic Sci.">
        <title>Complete genome sequence of the sulfur compounds oxidizing chemolithoautotroph Sulfuricurvum kujiense type strain (YK-1(T)).</title>
        <authorList>
            <person name="Han C."/>
            <person name="Kotsyurbenko O."/>
            <person name="Chertkov O."/>
            <person name="Held B."/>
            <person name="Lapidus A."/>
            <person name="Nolan M."/>
            <person name="Lucas S."/>
            <person name="Hammon N."/>
            <person name="Deshpande S."/>
            <person name="Cheng J.F."/>
            <person name="Tapia R."/>
            <person name="Goodwin L.A."/>
            <person name="Pitluck S."/>
            <person name="Liolios K."/>
            <person name="Pagani I."/>
            <person name="Ivanova N."/>
            <person name="Mavromatis K."/>
            <person name="Mikhailova N."/>
            <person name="Pati A."/>
            <person name="Chen A."/>
            <person name="Palaniappan K."/>
            <person name="Land M."/>
            <person name="Hauser L."/>
            <person name="Chang Y.J."/>
            <person name="Jeffries C.D."/>
            <person name="Brambilla E.M."/>
            <person name="Rohde M."/>
            <person name="Spring S."/>
            <person name="Sikorski J."/>
            <person name="Goker M."/>
            <person name="Woyke T."/>
            <person name="Bristow J."/>
            <person name="Eisen J.A."/>
            <person name="Markowitz V."/>
            <person name="Hugenholtz P."/>
            <person name="Kyrpides N.C."/>
            <person name="Klenk H.P."/>
            <person name="Detter J.C."/>
        </authorList>
    </citation>
    <scope>NUCLEOTIDE SEQUENCE [LARGE SCALE GENOMIC DNA]</scope>
    <source>
        <strain evidence="3">ATCC BAA-921 / DSM 16994 / JCM 11577 / YK-1</strain>
    </source>
</reference>
<protein>
    <recommendedName>
        <fullName evidence="4">SSD domain-containing protein</fullName>
    </recommendedName>
</protein>
<evidence type="ECO:0000313" key="2">
    <source>
        <dbReference type="EMBL" id="ADR34307.1"/>
    </source>
</evidence>